<gene>
    <name evidence="1" type="ORF">C7I85_27845</name>
</gene>
<comment type="caution">
    <text evidence="1">The sequence shown here is derived from an EMBL/GenBank/DDBJ whole genome shotgun (WGS) entry which is preliminary data.</text>
</comment>
<proteinExistence type="predicted"/>
<keyword evidence="2" id="KW-1185">Reference proteome</keyword>
<protein>
    <submittedName>
        <fullName evidence="1">Uncharacterized protein</fullName>
    </submittedName>
</protein>
<evidence type="ECO:0000313" key="2">
    <source>
        <dbReference type="Proteomes" id="UP000240653"/>
    </source>
</evidence>
<accession>A0A2P7RU97</accession>
<dbReference type="Proteomes" id="UP000240653">
    <property type="component" value="Unassembled WGS sequence"/>
</dbReference>
<name>A0A2P7RU97_9HYPH</name>
<sequence>MTIVSSKMVCIRFRHKEAATLHNQKKMRHPEAQVFFERWIELTTEWEIAYSHYLAALKDKLVDEGLGNHPSDDLRAVEDQALQRLKSLKVEMDTLVEQAASNRPQIKSELVVGMLVSGTKPWHDK</sequence>
<organism evidence="1 2">
    <name type="scientific">Pseudaminobacter soli</name>
    <name type="common">ex Li et al. 2025</name>
    <dbReference type="NCBI Taxonomy" id="1295366"/>
    <lineage>
        <taxon>Bacteria</taxon>
        <taxon>Pseudomonadati</taxon>
        <taxon>Pseudomonadota</taxon>
        <taxon>Alphaproteobacteria</taxon>
        <taxon>Hyphomicrobiales</taxon>
        <taxon>Phyllobacteriaceae</taxon>
        <taxon>Pseudaminobacter</taxon>
    </lineage>
</organism>
<evidence type="ECO:0000313" key="1">
    <source>
        <dbReference type="EMBL" id="PSJ53784.1"/>
    </source>
</evidence>
<dbReference type="AlphaFoldDB" id="A0A2P7RU97"/>
<dbReference type="EMBL" id="PXYL01000028">
    <property type="protein sequence ID" value="PSJ53784.1"/>
    <property type="molecule type" value="Genomic_DNA"/>
</dbReference>
<reference evidence="1 2" key="1">
    <citation type="submission" date="2018-03" db="EMBL/GenBank/DDBJ databases">
        <title>The draft genome of Mesorhizobium soli JCM 19897.</title>
        <authorList>
            <person name="Li L."/>
            <person name="Liu L."/>
            <person name="Liang L."/>
            <person name="Wang T."/>
            <person name="Zhang X."/>
        </authorList>
    </citation>
    <scope>NUCLEOTIDE SEQUENCE [LARGE SCALE GENOMIC DNA]</scope>
    <source>
        <strain evidence="1 2">JCM 19897</strain>
    </source>
</reference>